<feature type="transmembrane region" description="Helical" evidence="2">
    <location>
        <begin position="205"/>
        <end position="225"/>
    </location>
</feature>
<name>A0A0G4H2I8_9ALVE</name>
<dbReference type="GO" id="GO:0006629">
    <property type="term" value="P:lipid metabolic process"/>
    <property type="evidence" value="ECO:0007669"/>
    <property type="project" value="InterPro"/>
</dbReference>
<accession>A0A0G4H2I8</accession>
<gene>
    <name evidence="4" type="ORF">Cvel_5573</name>
</gene>
<proteinExistence type="predicted"/>
<dbReference type="AlphaFoldDB" id="A0A0G4H2I8"/>
<dbReference type="EMBL" id="CDMZ01001798">
    <property type="protein sequence ID" value="CEM37689.1"/>
    <property type="molecule type" value="Genomic_DNA"/>
</dbReference>
<evidence type="ECO:0000256" key="1">
    <source>
        <dbReference type="SAM" id="MobiDB-lite"/>
    </source>
</evidence>
<dbReference type="InterPro" id="IPR005804">
    <property type="entry name" value="FA_desaturase_dom"/>
</dbReference>
<feature type="transmembrane region" description="Helical" evidence="2">
    <location>
        <begin position="259"/>
        <end position="276"/>
    </location>
</feature>
<dbReference type="VEuPathDB" id="CryptoDB:Cvel_5573"/>
<feature type="transmembrane region" description="Helical" evidence="2">
    <location>
        <begin position="232"/>
        <end position="253"/>
    </location>
</feature>
<evidence type="ECO:0000313" key="4">
    <source>
        <dbReference type="EMBL" id="CEM37689.1"/>
    </source>
</evidence>
<dbReference type="PANTHER" id="PTHR36459">
    <property type="entry name" value="ORF"/>
    <property type="match status" value="1"/>
</dbReference>
<feature type="region of interest" description="Disordered" evidence="1">
    <location>
        <begin position="461"/>
        <end position="502"/>
    </location>
</feature>
<feature type="compositionally biased region" description="Basic and acidic residues" evidence="1">
    <location>
        <begin position="461"/>
        <end position="485"/>
    </location>
</feature>
<evidence type="ECO:0000259" key="3">
    <source>
        <dbReference type="Pfam" id="PF00487"/>
    </source>
</evidence>
<feature type="transmembrane region" description="Helical" evidence="2">
    <location>
        <begin position="409"/>
        <end position="429"/>
    </location>
</feature>
<sequence length="502" mass="58088">MTSVADVPSERISQQPAVVSREESKTMTQREEATDASTLSYKEQAMQKYRARVPVNTDIHGAVRNERAFPMPAFIKPYLLSIMEDPRDYMALELLMNVVVAVVPTLVLLFFFESHLLGAALLVFRMYGFHTRFMLTLHAVSHRRLFKKEYHWLNLLAENGIGWVMGIPPGTYYLHHVAMHHAENNVFPTDITSTMPYDRSSPWSLIHYVTTFYTKSIFYLPYYAWRKGRYDLLVQSLVMQGGYHMFVLTMTFFDFKPIFTMWTCTFPLLVVGASIMSGNFSQHIFIDPQDPDGKYGNSFCFIQDPYNQKCYNDGYHTVHHAHSRLHWSEMPTHFEENIEKFAKHDVFVLTGIENKGIMWYSFTRNWAKLYEHYVQIRPGKDRSLEEFAEECERRTKQYDTDHCLPKEHWALPLCFFGALIPVLLSLLFFGLTPMFVGAAFGFFGNSYVMLTSLCTPKTLKDQKAPKWVGKEEAQAAGSEGERETAEPSSDEESDSEQHKKKA</sequence>
<protein>
    <recommendedName>
        <fullName evidence="3">Fatty acid desaturase domain-containing protein</fullName>
    </recommendedName>
</protein>
<organism evidence="4">
    <name type="scientific">Chromera velia CCMP2878</name>
    <dbReference type="NCBI Taxonomy" id="1169474"/>
    <lineage>
        <taxon>Eukaryota</taxon>
        <taxon>Sar</taxon>
        <taxon>Alveolata</taxon>
        <taxon>Colpodellida</taxon>
        <taxon>Chromeraceae</taxon>
        <taxon>Chromera</taxon>
    </lineage>
</organism>
<feature type="transmembrane region" description="Helical" evidence="2">
    <location>
        <begin position="435"/>
        <end position="454"/>
    </location>
</feature>
<feature type="compositionally biased region" description="Basic and acidic residues" evidence="1">
    <location>
        <begin position="20"/>
        <end position="33"/>
    </location>
</feature>
<reference evidence="4" key="1">
    <citation type="submission" date="2014-11" db="EMBL/GenBank/DDBJ databases">
        <authorList>
            <person name="Otto D Thomas"/>
            <person name="Naeem Raeece"/>
        </authorList>
    </citation>
    <scope>NUCLEOTIDE SEQUENCE</scope>
</reference>
<evidence type="ECO:0000256" key="2">
    <source>
        <dbReference type="SAM" id="Phobius"/>
    </source>
</evidence>
<keyword evidence="2" id="KW-0812">Transmembrane</keyword>
<keyword evidence="2" id="KW-1133">Transmembrane helix</keyword>
<keyword evidence="2" id="KW-0472">Membrane</keyword>
<dbReference type="Pfam" id="PF00487">
    <property type="entry name" value="FA_desaturase"/>
    <property type="match status" value="1"/>
</dbReference>
<feature type="domain" description="Fatty acid desaturase" evidence="3">
    <location>
        <begin position="119"/>
        <end position="347"/>
    </location>
</feature>
<feature type="region of interest" description="Disordered" evidence="1">
    <location>
        <begin position="1"/>
        <end position="37"/>
    </location>
</feature>
<dbReference type="CDD" id="cd01060">
    <property type="entry name" value="Membrane-FADS-like"/>
    <property type="match status" value="1"/>
</dbReference>
<feature type="transmembrane region" description="Helical" evidence="2">
    <location>
        <begin position="152"/>
        <end position="174"/>
    </location>
</feature>
<dbReference type="PANTHER" id="PTHR36459:SF1">
    <property type="entry name" value="FATTY ACID DESATURASE DOMAIN-CONTAINING PROTEIN-RELATED"/>
    <property type="match status" value="1"/>
</dbReference>